<dbReference type="AlphaFoldDB" id="A0A0D0HFP9"/>
<dbReference type="RefSeq" id="WP_042517426.1">
    <property type="nucleotide sequence ID" value="NZ_JXQK01000017.1"/>
</dbReference>
<proteinExistence type="predicted"/>
<organism evidence="1 2">
    <name type="scientific">Prevotella pectinovora</name>
    <dbReference type="NCBI Taxonomy" id="1602169"/>
    <lineage>
        <taxon>Bacteria</taxon>
        <taxon>Pseudomonadati</taxon>
        <taxon>Bacteroidota</taxon>
        <taxon>Bacteroidia</taxon>
        <taxon>Bacteroidales</taxon>
        <taxon>Prevotellaceae</taxon>
        <taxon>Prevotella</taxon>
    </lineage>
</organism>
<dbReference type="EMBL" id="JXQK01000017">
    <property type="protein sequence ID" value="KIP64724.1"/>
    <property type="molecule type" value="Genomic_DNA"/>
</dbReference>
<accession>A0A0D0HFP9</accession>
<evidence type="ECO:0000313" key="1">
    <source>
        <dbReference type="EMBL" id="KIP64724.1"/>
    </source>
</evidence>
<protein>
    <submittedName>
        <fullName evidence="1">Uncharacterized protein</fullName>
    </submittedName>
</protein>
<gene>
    <name evidence="1" type="ORF">ST44_01265</name>
</gene>
<sequence length="458" mass="52554">MGLFDFFKNTDNDTQKGLTLEDCIVKMFVSAGMEPYRDGNKFSVVVLGKHYTFIAFIVTISCMEGNELCVYVRFPETVRKDVASAVNYEVKRLGKEAVETLPEAQVRLLEKGDGYHIIVETVKKFEELSDSTPDEIQNLMNHSVDILDGKNFESLFSAIFGYKSYEEATKMPVEYTGGYRGNVKFKDGYRQNLDDAPNLSDSRFAGRLMACAMNIIAKKGNDEISEQATEAIQKSFDSYIQIAYDIANEEERDLIRKLRCLAKAKNKDDTDENDFVQGKMEGLVICNDNPWDLVYEEGKSNDIDMSEEEKLYRELCFSQYQGLPLVQNDLGEDMALVTQVIGRYWKPRYLMDKEARCAYEFMSIDEVLQIVTDEDIDWDSMKGLPQDAFDRAKAHSFHFPGHVYQYKNGVAEVEWQLNPDGMYYRDDDGFGMTDDEEINLYGAIDRKGKVVKKFTLKR</sequence>
<name>A0A0D0HFP9_9BACT</name>
<dbReference type="Proteomes" id="UP000032046">
    <property type="component" value="Unassembled WGS sequence"/>
</dbReference>
<keyword evidence="2" id="KW-1185">Reference proteome</keyword>
<comment type="caution">
    <text evidence="1">The sequence shown here is derived from an EMBL/GenBank/DDBJ whole genome shotgun (WGS) entry which is preliminary data.</text>
</comment>
<evidence type="ECO:0000313" key="2">
    <source>
        <dbReference type="Proteomes" id="UP000032046"/>
    </source>
</evidence>
<reference evidence="1 2" key="1">
    <citation type="submission" date="2015-01" db="EMBL/GenBank/DDBJ databases">
        <title>Comparative genomics of non-oral Prevotella species.</title>
        <authorList>
            <person name="Accetto T."/>
            <person name="Nograsek B."/>
            <person name="Avgustin G."/>
        </authorList>
    </citation>
    <scope>NUCLEOTIDE SEQUENCE [LARGE SCALE GENOMIC DNA]</scope>
    <source>
        <strain evidence="1 2">P5-119</strain>
    </source>
</reference>
<dbReference type="STRING" id="1602171.ST44_01265"/>